<accession>A0A2P6PQS3</accession>
<evidence type="ECO:0000256" key="3">
    <source>
        <dbReference type="ARBA" id="ARBA00022821"/>
    </source>
</evidence>
<proteinExistence type="predicted"/>
<dbReference type="InterPro" id="IPR045344">
    <property type="entry name" value="C-JID"/>
</dbReference>
<keyword evidence="1" id="KW-0433">Leucine-rich repeat</keyword>
<reference evidence="6 7" key="1">
    <citation type="journal article" date="2018" name="Nat. Genet.">
        <title>The Rosa genome provides new insights in the design of modern roses.</title>
        <authorList>
            <person name="Bendahmane M."/>
        </authorList>
    </citation>
    <scope>NUCLEOTIDE SEQUENCE [LARGE SCALE GENOMIC DNA]</scope>
    <source>
        <strain evidence="7">cv. Old Blush</strain>
    </source>
</reference>
<dbReference type="Pfam" id="PF20160">
    <property type="entry name" value="C-JID"/>
    <property type="match status" value="1"/>
</dbReference>
<comment type="caution">
    <text evidence="6">The sequence shown here is derived from an EMBL/GenBank/DDBJ whole genome shotgun (WGS) entry which is preliminary data.</text>
</comment>
<dbReference type="SMART" id="SM00369">
    <property type="entry name" value="LRR_TYP"/>
    <property type="match status" value="4"/>
</dbReference>
<gene>
    <name evidence="6" type="ORF">RchiOBHm_Chr6g0270371</name>
</gene>
<evidence type="ECO:0000256" key="2">
    <source>
        <dbReference type="ARBA" id="ARBA00022737"/>
    </source>
</evidence>
<dbReference type="Proteomes" id="UP000238479">
    <property type="component" value="Chromosome 6"/>
</dbReference>
<keyword evidence="7" id="KW-1185">Reference proteome</keyword>
<name>A0A2P6PQS3_ROSCH</name>
<dbReference type="STRING" id="74649.A0A2P6PQS3"/>
<evidence type="ECO:0000256" key="1">
    <source>
        <dbReference type="ARBA" id="ARBA00022614"/>
    </source>
</evidence>
<dbReference type="AlphaFoldDB" id="A0A2P6PQS3"/>
<dbReference type="Pfam" id="PF23286">
    <property type="entry name" value="LRR_13"/>
    <property type="match status" value="2"/>
</dbReference>
<dbReference type="PANTHER" id="PTHR47186:SF63">
    <property type="entry name" value="C-JID DOMAIN-CONTAINING PROTEIN"/>
    <property type="match status" value="1"/>
</dbReference>
<feature type="domain" description="C-JID" evidence="4">
    <location>
        <begin position="437"/>
        <end position="527"/>
    </location>
</feature>
<dbReference type="PANTHER" id="PTHR47186">
    <property type="entry name" value="LEUCINE-RICH REPEAT-CONTAINING PROTEIN 57"/>
    <property type="match status" value="1"/>
</dbReference>
<protein>
    <submittedName>
        <fullName evidence="6">Putative leucine-rich repeat domain, L domain-containing protein</fullName>
    </submittedName>
</protein>
<evidence type="ECO:0000259" key="5">
    <source>
        <dbReference type="Pfam" id="PF23286"/>
    </source>
</evidence>
<dbReference type="EMBL" id="PDCK01000044">
    <property type="protein sequence ID" value="PRQ24256.1"/>
    <property type="molecule type" value="Genomic_DNA"/>
</dbReference>
<evidence type="ECO:0000313" key="6">
    <source>
        <dbReference type="EMBL" id="PRQ24256.1"/>
    </source>
</evidence>
<dbReference type="InterPro" id="IPR032675">
    <property type="entry name" value="LRR_dom_sf"/>
</dbReference>
<dbReference type="Gramene" id="PRQ24256">
    <property type="protein sequence ID" value="PRQ24256"/>
    <property type="gene ID" value="RchiOBHm_Chr6g0270371"/>
</dbReference>
<dbReference type="Gene3D" id="3.80.10.10">
    <property type="entry name" value="Ribonuclease Inhibitor"/>
    <property type="match status" value="3"/>
</dbReference>
<evidence type="ECO:0000313" key="7">
    <source>
        <dbReference type="Proteomes" id="UP000238479"/>
    </source>
</evidence>
<dbReference type="InterPro" id="IPR058546">
    <property type="entry name" value="RPS4B/Roq1-like_LRR"/>
</dbReference>
<dbReference type="InterPro" id="IPR003591">
    <property type="entry name" value="Leu-rich_rpt_typical-subtyp"/>
</dbReference>
<keyword evidence="3" id="KW-0611">Plant defense</keyword>
<dbReference type="SUPFAM" id="SSF52058">
    <property type="entry name" value="L domain-like"/>
    <property type="match status" value="2"/>
</dbReference>
<feature type="domain" description="Disease resistance protein RPS4B/Roq1-like leucine-rich repeats" evidence="5">
    <location>
        <begin position="242"/>
        <end position="406"/>
    </location>
</feature>
<sequence>MGCSYIKQLWDGIQALQNLKIIKLSHCQYLVEIPDLIEAINLQKLFLDGCSSLFEVHSSISALQNLHFLDLKGCKQLKILPSCIHMKSLRILRLSSCSNLEKFPEISEVMVKLKWLYLDGTAIKELPSSINNLTGIVTLDLKGCTELKTLPTGIQMSSLQTLVLVGCSNLEKFPEISGIMKELLELRLDETAIEGLPSSIDRLLGIKKLSMRNCKSLKLLPDIICNLADLTHLDLSGCSVLHKLPEKLGDLESLTCLEVLGSGIKHFPFSVCSNKKLVRYSFHECEEMLEPFSSSSSLIRYYSFSCLVHLDLSDCNLLEFSDAVAHLPSLKTLKLCRNNLECLPATMNQLGCLTHLEVKACRRLKSIPELSSISYINAQYCAALETVSTPKTDCRNLDFRFSNCFRLLQVNLFIDIVETHFVYQDYHLRPLSCNTCFPESEIPNWFSHQSRASSITVQLPPNWFDKLFLGLALCAVSCFNEADPSYAPHVAALCYCTFKGNQGDHNFSFICKIADSWSQITCSWNTYHGLNLAWLKKESR</sequence>
<organism evidence="6 7">
    <name type="scientific">Rosa chinensis</name>
    <name type="common">China rose</name>
    <dbReference type="NCBI Taxonomy" id="74649"/>
    <lineage>
        <taxon>Eukaryota</taxon>
        <taxon>Viridiplantae</taxon>
        <taxon>Streptophyta</taxon>
        <taxon>Embryophyta</taxon>
        <taxon>Tracheophyta</taxon>
        <taxon>Spermatophyta</taxon>
        <taxon>Magnoliopsida</taxon>
        <taxon>eudicotyledons</taxon>
        <taxon>Gunneridae</taxon>
        <taxon>Pentapetalae</taxon>
        <taxon>rosids</taxon>
        <taxon>fabids</taxon>
        <taxon>Rosales</taxon>
        <taxon>Rosaceae</taxon>
        <taxon>Rosoideae</taxon>
        <taxon>Rosoideae incertae sedis</taxon>
        <taxon>Rosa</taxon>
    </lineage>
</organism>
<keyword evidence="2" id="KW-0677">Repeat</keyword>
<dbReference type="OMA" id="HECEEML"/>
<evidence type="ECO:0000259" key="4">
    <source>
        <dbReference type="Pfam" id="PF20160"/>
    </source>
</evidence>
<feature type="domain" description="Disease resistance protein RPS4B/Roq1-like leucine-rich repeats" evidence="5">
    <location>
        <begin position="86"/>
        <end position="156"/>
    </location>
</feature>